<feature type="domain" description="HP" evidence="2">
    <location>
        <begin position="511"/>
        <end position="582"/>
    </location>
</feature>
<proteinExistence type="predicted"/>
<feature type="region of interest" description="Disordered" evidence="1">
    <location>
        <begin position="50"/>
        <end position="324"/>
    </location>
</feature>
<dbReference type="InterPro" id="IPR036886">
    <property type="entry name" value="Villin_headpiece_dom_sf"/>
</dbReference>
<gene>
    <name evidence="3" type="ORF">GSBLH_T00001050001</name>
</gene>
<evidence type="ECO:0000313" key="3">
    <source>
        <dbReference type="EMBL" id="CBK20783.2"/>
    </source>
</evidence>
<feature type="compositionally biased region" description="Basic and acidic residues" evidence="1">
    <location>
        <begin position="363"/>
        <end position="372"/>
    </location>
</feature>
<dbReference type="GO" id="GO:0007010">
    <property type="term" value="P:cytoskeleton organization"/>
    <property type="evidence" value="ECO:0007669"/>
    <property type="project" value="InterPro"/>
</dbReference>
<dbReference type="Pfam" id="PF02209">
    <property type="entry name" value="VHP"/>
    <property type="match status" value="1"/>
</dbReference>
<reference evidence="3" key="1">
    <citation type="submission" date="2010-02" db="EMBL/GenBank/DDBJ databases">
        <title>Sequencing and annotation of the Blastocystis hominis genome.</title>
        <authorList>
            <person name="Wincker P."/>
        </authorList>
    </citation>
    <scope>NUCLEOTIDE SEQUENCE</scope>
    <source>
        <strain evidence="3">Singapore isolate B</strain>
    </source>
</reference>
<feature type="compositionally biased region" description="Basic and acidic residues" evidence="1">
    <location>
        <begin position="422"/>
        <end position="438"/>
    </location>
</feature>
<dbReference type="RefSeq" id="XP_012894831.1">
    <property type="nucleotide sequence ID" value="XM_013039377.1"/>
</dbReference>
<evidence type="ECO:0000256" key="1">
    <source>
        <dbReference type="SAM" id="MobiDB-lite"/>
    </source>
</evidence>
<dbReference type="PROSITE" id="PS51089">
    <property type="entry name" value="HP"/>
    <property type="match status" value="1"/>
</dbReference>
<dbReference type="AlphaFoldDB" id="D8LWY8"/>
<evidence type="ECO:0000313" key="4">
    <source>
        <dbReference type="Proteomes" id="UP000008312"/>
    </source>
</evidence>
<evidence type="ECO:0000259" key="2">
    <source>
        <dbReference type="PROSITE" id="PS51089"/>
    </source>
</evidence>
<accession>D8LWY8</accession>
<dbReference type="OrthoDB" id="6375767at2759"/>
<dbReference type="EMBL" id="FN668639">
    <property type="protein sequence ID" value="CBK20783.2"/>
    <property type="molecule type" value="Genomic_DNA"/>
</dbReference>
<sequence length="582" mass="70019">MECNKKTKYMPCAKCNHLMGSSRAYDGEKFYHKFCYFQDHPDDEVDEHNLRLSEMQMNEDVAAHEREESLIRSFQEKEEEEKLQKQREEEEERLRKQREKEEEEERARRAKEEEEERKRREREEEEERKRREKEEEEERKRREKEEEEERKRREKEEEEERRKAEEAERKQIAEEQAKRWEELSQRRERREKRQEEEKKAAKLRAERREAERQKHKEERERNMKLRETRRQERKEREAERKQAEEKLRQEREEERRRRSENRPDRPAREMLEEYRTKDRWVDFAESEDEVDLPTEKKAQPEFRQPSLPPAPPSESTTKNTRVVSVTDMLRTSYMPTRQTTVEEYQDQGDVAKSTVFAYPQYGDYRKKNRESIEGTLHSESGDRRPEAINEVDEEEDALNAKPEEVEDENTKPEEEEDALNAKPEEAETGDKADGRPDEIALESSSDDLNTTLSTSMLNAIPNTAISSGDAPKPEGVMGMRGEDEEEKQNEADLPQEKVLSYNVDTAYLKEQERVSKLPVEELKSYSLQVLTTMPYPADVDPKRREYHLSDSDFELVFKMSKKVYQTLPQWKRNQLRKSYGLF</sequence>
<dbReference type="GO" id="GO:0003779">
    <property type="term" value="F:actin binding"/>
    <property type="evidence" value="ECO:0007669"/>
    <property type="project" value="InterPro"/>
</dbReference>
<dbReference type="Proteomes" id="UP000008312">
    <property type="component" value="Unassembled WGS sequence"/>
</dbReference>
<dbReference type="OMA" id="IAGHIDY"/>
<dbReference type="SUPFAM" id="SSF47050">
    <property type="entry name" value="VHP, Villin headpiece domain"/>
    <property type="match status" value="1"/>
</dbReference>
<protein>
    <recommendedName>
        <fullName evidence="2">HP domain-containing protein</fullName>
    </recommendedName>
</protein>
<organism evidence="3">
    <name type="scientific">Blastocystis hominis</name>
    <dbReference type="NCBI Taxonomy" id="12968"/>
    <lineage>
        <taxon>Eukaryota</taxon>
        <taxon>Sar</taxon>
        <taxon>Stramenopiles</taxon>
        <taxon>Bigyra</taxon>
        <taxon>Opalozoa</taxon>
        <taxon>Opalinata</taxon>
        <taxon>Blastocystidae</taxon>
        <taxon>Blastocystis</taxon>
    </lineage>
</organism>
<dbReference type="InterPro" id="IPR003128">
    <property type="entry name" value="Villin_headpiece"/>
</dbReference>
<dbReference type="InParanoid" id="D8LWY8"/>
<feature type="compositionally biased region" description="Polar residues" evidence="1">
    <location>
        <begin position="313"/>
        <end position="323"/>
    </location>
</feature>
<feature type="compositionally biased region" description="Low complexity" evidence="1">
    <location>
        <begin position="446"/>
        <end position="458"/>
    </location>
</feature>
<dbReference type="GeneID" id="24918329"/>
<dbReference type="Gene3D" id="1.10.950.10">
    <property type="entry name" value="Villin headpiece domain"/>
    <property type="match status" value="1"/>
</dbReference>
<keyword evidence="4" id="KW-1185">Reference proteome</keyword>
<feature type="compositionally biased region" description="Basic and acidic residues" evidence="1">
    <location>
        <begin position="61"/>
        <end position="282"/>
    </location>
</feature>
<dbReference type="SMART" id="SM00153">
    <property type="entry name" value="VHP"/>
    <property type="match status" value="1"/>
</dbReference>
<name>D8LWY8_BLAHO</name>
<feature type="region of interest" description="Disordered" evidence="1">
    <location>
        <begin position="358"/>
        <end position="494"/>
    </location>
</feature>